<keyword evidence="2" id="KW-0808">Transferase</keyword>
<accession>A0A1M7T228</accession>
<evidence type="ECO:0000259" key="4">
    <source>
        <dbReference type="Pfam" id="PF08241"/>
    </source>
</evidence>
<reference evidence="5 6" key="1">
    <citation type="submission" date="2016-12" db="EMBL/GenBank/DDBJ databases">
        <authorList>
            <person name="Song W.-J."/>
            <person name="Kurnit D.M."/>
        </authorList>
    </citation>
    <scope>NUCLEOTIDE SEQUENCE [LARGE SCALE GENOMIC DNA]</scope>
    <source>
        <strain evidence="5 6">DSM 11393</strain>
    </source>
</reference>
<dbReference type="AlphaFoldDB" id="A0A1M7T228"/>
<dbReference type="Proteomes" id="UP000186469">
    <property type="component" value="Unassembled WGS sequence"/>
</dbReference>
<dbReference type="Gene3D" id="3.40.50.150">
    <property type="entry name" value="Vaccinia Virus protein VP39"/>
    <property type="match status" value="1"/>
</dbReference>
<feature type="domain" description="Methyltransferase type 11" evidence="4">
    <location>
        <begin position="52"/>
        <end position="149"/>
    </location>
</feature>
<name>A0A1M7T228_9BACT</name>
<keyword evidence="5" id="KW-0830">Ubiquinone</keyword>
<dbReference type="EMBL" id="FRDI01000006">
    <property type="protein sequence ID" value="SHN64766.1"/>
    <property type="molecule type" value="Genomic_DNA"/>
</dbReference>
<proteinExistence type="predicted"/>
<dbReference type="InterPro" id="IPR013216">
    <property type="entry name" value="Methyltransf_11"/>
</dbReference>
<dbReference type="RefSeq" id="WP_072697145.1">
    <property type="nucleotide sequence ID" value="NZ_FRDI01000006.1"/>
</dbReference>
<dbReference type="CDD" id="cd02440">
    <property type="entry name" value="AdoMet_MTases"/>
    <property type="match status" value="1"/>
</dbReference>
<dbReference type="PANTHER" id="PTHR43464:SF19">
    <property type="entry name" value="UBIQUINONE BIOSYNTHESIS O-METHYLTRANSFERASE, MITOCHONDRIAL"/>
    <property type="match status" value="1"/>
</dbReference>
<sequence>MLQDKQVGENYEKFYAQRSRGKLYPTEFVVRTFLANYPNLNFSKLPIGASVLDIGFGDGRNTFFLCEQGFAVSGVELTEGINTQLKKRLNKVGLDADLQVGHNSAIPFPNAYFDCILACHSCYYCNEEQTFHDNMQEYSRVLKPNGYLVASIAKSDSYIFKNAIRNADGTFTINNDPYGNRNGYRLHAFVNSEEAERMLSSYFKNFSFGVAQNDYYGIDERLIWVVCQKRMI</sequence>
<keyword evidence="6" id="KW-1185">Reference proteome</keyword>
<organism evidence="5 6">
    <name type="scientific">Desulfovibrio litoralis DSM 11393</name>
    <dbReference type="NCBI Taxonomy" id="1121455"/>
    <lineage>
        <taxon>Bacteria</taxon>
        <taxon>Pseudomonadati</taxon>
        <taxon>Thermodesulfobacteriota</taxon>
        <taxon>Desulfovibrionia</taxon>
        <taxon>Desulfovibrionales</taxon>
        <taxon>Desulfovibrionaceae</taxon>
        <taxon>Desulfovibrio</taxon>
    </lineage>
</organism>
<keyword evidence="3" id="KW-0949">S-adenosyl-L-methionine</keyword>
<evidence type="ECO:0000313" key="6">
    <source>
        <dbReference type="Proteomes" id="UP000186469"/>
    </source>
</evidence>
<dbReference type="Pfam" id="PF08241">
    <property type="entry name" value="Methyltransf_11"/>
    <property type="match status" value="1"/>
</dbReference>
<dbReference type="GO" id="GO:0032259">
    <property type="term" value="P:methylation"/>
    <property type="evidence" value="ECO:0007669"/>
    <property type="project" value="UniProtKB-KW"/>
</dbReference>
<gene>
    <name evidence="5" type="ORF">SAMN02745728_01456</name>
</gene>
<protein>
    <submittedName>
        <fullName evidence="5">Ubiquinone/menaquinone biosynthesis C-methylase UbiE</fullName>
    </submittedName>
</protein>
<dbReference type="OrthoDB" id="9769602at2"/>
<dbReference type="PANTHER" id="PTHR43464">
    <property type="entry name" value="METHYLTRANSFERASE"/>
    <property type="match status" value="1"/>
</dbReference>
<dbReference type="SUPFAM" id="SSF53335">
    <property type="entry name" value="S-adenosyl-L-methionine-dependent methyltransferases"/>
    <property type="match status" value="1"/>
</dbReference>
<evidence type="ECO:0000256" key="3">
    <source>
        <dbReference type="ARBA" id="ARBA00022691"/>
    </source>
</evidence>
<dbReference type="STRING" id="1121455.SAMN02745728_01456"/>
<keyword evidence="1 5" id="KW-0489">Methyltransferase</keyword>
<evidence type="ECO:0000313" key="5">
    <source>
        <dbReference type="EMBL" id="SHN64766.1"/>
    </source>
</evidence>
<dbReference type="GO" id="GO:0008757">
    <property type="term" value="F:S-adenosylmethionine-dependent methyltransferase activity"/>
    <property type="evidence" value="ECO:0007669"/>
    <property type="project" value="InterPro"/>
</dbReference>
<evidence type="ECO:0000256" key="2">
    <source>
        <dbReference type="ARBA" id="ARBA00022679"/>
    </source>
</evidence>
<evidence type="ECO:0000256" key="1">
    <source>
        <dbReference type="ARBA" id="ARBA00022603"/>
    </source>
</evidence>
<dbReference type="InterPro" id="IPR029063">
    <property type="entry name" value="SAM-dependent_MTases_sf"/>
</dbReference>